<dbReference type="InParanoid" id="A0A263HBC7"/>
<dbReference type="RefSeq" id="WP_042611658.1">
    <property type="nucleotide sequence ID" value="NZ_NLFK01000009.1"/>
</dbReference>
<reference evidence="2 4" key="2">
    <citation type="submission" date="2018-06" db="EMBL/GenBank/DDBJ databases">
        <authorList>
            <consortium name="Pathogen Informatics"/>
            <person name="Doyle S."/>
        </authorList>
    </citation>
    <scope>NUCLEOTIDE SEQUENCE [LARGE SCALE GENOMIC DNA]</scope>
    <source>
        <strain evidence="2 4">NCTC10851</strain>
    </source>
</reference>
<dbReference type="EMBL" id="UFSB01000001">
    <property type="protein sequence ID" value="SUU37406.1"/>
    <property type="molecule type" value="Genomic_DNA"/>
</dbReference>
<evidence type="ECO:0000313" key="1">
    <source>
        <dbReference type="EMBL" id="OZN24421.1"/>
    </source>
</evidence>
<evidence type="ECO:0000313" key="2">
    <source>
        <dbReference type="EMBL" id="SUU37406.1"/>
    </source>
</evidence>
<dbReference type="EMBL" id="NLFK01000009">
    <property type="protein sequence ID" value="OZN24421.1"/>
    <property type="molecule type" value="Genomic_DNA"/>
</dbReference>
<sequence>MLKESDLLEDHDYVSNNVKIYKGNLVSWRRIFKVNRANESVTYCEMKWLKDGLKATLKTISIKAFLKWAVADVTKETKE</sequence>
<dbReference type="GeneID" id="93218990"/>
<protein>
    <submittedName>
        <fullName evidence="2">Uncharacterized protein</fullName>
    </submittedName>
</protein>
<reference evidence="1 3" key="1">
    <citation type="submission" date="2017-07" db="EMBL/GenBank/DDBJ databases">
        <title>Virulence factors identified in Actinobacillus seminis.</title>
        <authorList>
            <person name="Negrete-Abascal E."/>
            <person name="Vaca-Pacheco S."/>
            <person name="Montes-Garcia F."/>
            <person name="Leyto-Gil A.M."/>
            <person name="Fragoso-Garcia E."/>
            <person name="Carvente-Garcia R."/>
            <person name="Perez-Agueros S."/>
            <person name="Castelan-Sanchez H.G."/>
            <person name="Garcia-Molina A."/>
            <person name="Villamar T.E."/>
            <person name="Vazquez-Cruz C."/>
        </authorList>
    </citation>
    <scope>NUCLEOTIDE SEQUENCE [LARGE SCALE GENOMIC DNA]</scope>
    <source>
        <strain evidence="1 3">ATCC 15768</strain>
    </source>
</reference>
<name>A0A263HBC7_9PAST</name>
<evidence type="ECO:0000313" key="4">
    <source>
        <dbReference type="Proteomes" id="UP000254507"/>
    </source>
</evidence>
<evidence type="ECO:0000313" key="3">
    <source>
        <dbReference type="Proteomes" id="UP000215738"/>
    </source>
</evidence>
<gene>
    <name evidence="1" type="ORF">CFY87_09255</name>
    <name evidence="2" type="ORF">NCTC10851_01550</name>
</gene>
<dbReference type="Proteomes" id="UP000215738">
    <property type="component" value="Unassembled WGS sequence"/>
</dbReference>
<accession>A0A263HBC7</accession>
<dbReference type="OrthoDB" id="5689194at2"/>
<dbReference type="AlphaFoldDB" id="A0A263HBC7"/>
<keyword evidence="3" id="KW-1185">Reference proteome</keyword>
<dbReference type="Proteomes" id="UP000254507">
    <property type="component" value="Unassembled WGS sequence"/>
</dbReference>
<organism evidence="2 4">
    <name type="scientific">Actinobacillus seminis</name>
    <dbReference type="NCBI Taxonomy" id="722"/>
    <lineage>
        <taxon>Bacteria</taxon>
        <taxon>Pseudomonadati</taxon>
        <taxon>Pseudomonadota</taxon>
        <taxon>Gammaproteobacteria</taxon>
        <taxon>Pasteurellales</taxon>
        <taxon>Pasteurellaceae</taxon>
        <taxon>Actinobacillus</taxon>
    </lineage>
</organism>
<proteinExistence type="predicted"/>